<reference evidence="2 3" key="1">
    <citation type="submission" date="2024-10" db="EMBL/GenBank/DDBJ databases">
        <title>Updated reference genomes for cyclostephanoid diatoms.</title>
        <authorList>
            <person name="Roberts W.R."/>
            <person name="Alverson A.J."/>
        </authorList>
    </citation>
    <scope>NUCLEOTIDE SEQUENCE [LARGE SCALE GENOMIC DNA]</scope>
    <source>
        <strain evidence="2 3">AJA276-08</strain>
    </source>
</reference>
<feature type="region of interest" description="Disordered" evidence="1">
    <location>
        <begin position="258"/>
        <end position="288"/>
    </location>
</feature>
<evidence type="ECO:0000313" key="3">
    <source>
        <dbReference type="Proteomes" id="UP001530315"/>
    </source>
</evidence>
<gene>
    <name evidence="2" type="ORF">ACHAW5_010120</name>
</gene>
<dbReference type="EMBL" id="JALLAZ020000372">
    <property type="protein sequence ID" value="KAL3796814.1"/>
    <property type="molecule type" value="Genomic_DNA"/>
</dbReference>
<sequence>MIIAPQIDADYSFKIDQAREKSKRSFDQSKLLETVEYVFPRFGIHELTLGKILGQGGFGTVLEIKAIGIDPPPQDEIGEKDERLAFGINEYEETHNPQKAISRRGEGRRHLITSRSHDGCEGAMGNRDRDIELSKSLDCIHGDIHGEIVGFLDNAVHISASRVTAGVKGGIQLGRDAFRMGHKHHEGMIVYPEQDKNATQQAQYELEKSASYDAFRMRSEDGFMGVNSFEPGRASQPPHKVSCTFSFLAWRESKAGEEGNDAISRNKIKNGSHEDCSEPAEKDSRPKSLYQDEHFITQHINCKREACYVIKLISQSIVENDFPKVLQAAGLGD</sequence>
<evidence type="ECO:0008006" key="4">
    <source>
        <dbReference type="Google" id="ProtNLM"/>
    </source>
</evidence>
<proteinExistence type="predicted"/>
<comment type="caution">
    <text evidence="2">The sequence shown here is derived from an EMBL/GenBank/DDBJ whole genome shotgun (WGS) entry which is preliminary data.</text>
</comment>
<accession>A0ABD3QA98</accession>
<keyword evidence="3" id="KW-1185">Reference proteome</keyword>
<evidence type="ECO:0000256" key="1">
    <source>
        <dbReference type="SAM" id="MobiDB-lite"/>
    </source>
</evidence>
<evidence type="ECO:0000313" key="2">
    <source>
        <dbReference type="EMBL" id="KAL3796814.1"/>
    </source>
</evidence>
<name>A0ABD3QA98_9STRA</name>
<dbReference type="AlphaFoldDB" id="A0ABD3QA98"/>
<protein>
    <recommendedName>
        <fullName evidence="4">Protein kinase domain-containing protein</fullName>
    </recommendedName>
</protein>
<dbReference type="Proteomes" id="UP001530315">
    <property type="component" value="Unassembled WGS sequence"/>
</dbReference>
<feature type="compositionally biased region" description="Basic and acidic residues" evidence="1">
    <location>
        <begin position="271"/>
        <end position="288"/>
    </location>
</feature>
<organism evidence="2 3">
    <name type="scientific">Stephanodiscus triporus</name>
    <dbReference type="NCBI Taxonomy" id="2934178"/>
    <lineage>
        <taxon>Eukaryota</taxon>
        <taxon>Sar</taxon>
        <taxon>Stramenopiles</taxon>
        <taxon>Ochrophyta</taxon>
        <taxon>Bacillariophyta</taxon>
        <taxon>Coscinodiscophyceae</taxon>
        <taxon>Thalassiosirophycidae</taxon>
        <taxon>Stephanodiscales</taxon>
        <taxon>Stephanodiscaceae</taxon>
        <taxon>Stephanodiscus</taxon>
    </lineage>
</organism>